<proteinExistence type="predicted"/>
<comment type="caution">
    <text evidence="1">The sequence shown here is derived from an EMBL/GenBank/DDBJ whole genome shotgun (WGS) entry which is preliminary data.</text>
</comment>
<dbReference type="Proteomes" id="UP000315295">
    <property type="component" value="Unassembled WGS sequence"/>
</dbReference>
<evidence type="ECO:0000313" key="2">
    <source>
        <dbReference type="Proteomes" id="UP000315295"/>
    </source>
</evidence>
<dbReference type="AlphaFoldDB" id="A0A540LYA8"/>
<name>A0A540LYA8_MALBA</name>
<sequence length="84" mass="9258">MRLPRNGDYKAFGADDGTYVVNQQTVGFFIRSSVTQEGCPKKGGMSWGCHKLVASAAMRALGRSDHLLQWRKTTSAGNRLNRVV</sequence>
<keyword evidence="2" id="KW-1185">Reference proteome</keyword>
<accession>A0A540LYA8</accession>
<reference evidence="1 2" key="1">
    <citation type="journal article" date="2019" name="G3 (Bethesda)">
        <title>Sequencing of a Wild Apple (Malus baccata) Genome Unravels the Differences Between Cultivated and Wild Apple Species Regarding Disease Resistance and Cold Tolerance.</title>
        <authorList>
            <person name="Chen X."/>
        </authorList>
    </citation>
    <scope>NUCLEOTIDE SEQUENCE [LARGE SCALE GENOMIC DNA]</scope>
    <source>
        <strain evidence="2">cv. Shandingzi</strain>
        <tissue evidence="1">Leaves</tissue>
    </source>
</reference>
<gene>
    <name evidence="1" type="ORF">C1H46_022938</name>
</gene>
<dbReference type="EMBL" id="VIEB01000418">
    <property type="protein sequence ID" value="TQD91484.1"/>
    <property type="molecule type" value="Genomic_DNA"/>
</dbReference>
<protein>
    <submittedName>
        <fullName evidence="1">Uncharacterized protein</fullName>
    </submittedName>
</protein>
<evidence type="ECO:0000313" key="1">
    <source>
        <dbReference type="EMBL" id="TQD91484.1"/>
    </source>
</evidence>
<organism evidence="1 2">
    <name type="scientific">Malus baccata</name>
    <name type="common">Siberian crab apple</name>
    <name type="synonym">Pyrus baccata</name>
    <dbReference type="NCBI Taxonomy" id="106549"/>
    <lineage>
        <taxon>Eukaryota</taxon>
        <taxon>Viridiplantae</taxon>
        <taxon>Streptophyta</taxon>
        <taxon>Embryophyta</taxon>
        <taxon>Tracheophyta</taxon>
        <taxon>Spermatophyta</taxon>
        <taxon>Magnoliopsida</taxon>
        <taxon>eudicotyledons</taxon>
        <taxon>Gunneridae</taxon>
        <taxon>Pentapetalae</taxon>
        <taxon>rosids</taxon>
        <taxon>fabids</taxon>
        <taxon>Rosales</taxon>
        <taxon>Rosaceae</taxon>
        <taxon>Amygdaloideae</taxon>
        <taxon>Maleae</taxon>
        <taxon>Malus</taxon>
    </lineage>
</organism>